<protein>
    <submittedName>
        <fullName evidence="1">Uncharacterized protein</fullName>
    </submittedName>
</protein>
<proteinExistence type="predicted"/>
<dbReference type="Proteomes" id="UP000007435">
    <property type="component" value="Chromosome"/>
</dbReference>
<evidence type="ECO:0000313" key="2">
    <source>
        <dbReference type="Proteomes" id="UP000007435"/>
    </source>
</evidence>
<reference evidence="1 2" key="2">
    <citation type="journal article" date="2011" name="Stand. Genomic Sci.">
        <title>Complete genome sequence of Leadbetterella byssophila type strain (4M15).</title>
        <authorList>
            <person name="Abt B."/>
            <person name="Teshima H."/>
            <person name="Lucas S."/>
            <person name="Lapidus A."/>
            <person name="Del Rio T.G."/>
            <person name="Nolan M."/>
            <person name="Tice H."/>
            <person name="Cheng J.F."/>
            <person name="Pitluck S."/>
            <person name="Liolios K."/>
            <person name="Pagani I."/>
            <person name="Ivanova N."/>
            <person name="Mavromatis K."/>
            <person name="Pati A."/>
            <person name="Tapia R."/>
            <person name="Han C."/>
            <person name="Goodwin L."/>
            <person name="Chen A."/>
            <person name="Palaniappan K."/>
            <person name="Land M."/>
            <person name="Hauser L."/>
            <person name="Chang Y.J."/>
            <person name="Jeffries C.D."/>
            <person name="Rohde M."/>
            <person name="Goker M."/>
            <person name="Tindall B.J."/>
            <person name="Detter J.C."/>
            <person name="Woyke T."/>
            <person name="Bristow J."/>
            <person name="Eisen J.A."/>
            <person name="Markowitz V."/>
            <person name="Hugenholtz P."/>
            <person name="Klenk H.P."/>
            <person name="Kyrpides N.C."/>
        </authorList>
    </citation>
    <scope>NUCLEOTIDE SEQUENCE [LARGE SCALE GENOMIC DNA]</scope>
    <source>
        <strain evidence="2">DSM 17132 / JCM 16389 / KACC 11308 / NBRC 106382 / 4M15</strain>
    </source>
</reference>
<dbReference type="KEGG" id="lby:Lbys_2420"/>
<accession>E4RX50</accession>
<gene>
    <name evidence="1" type="ordered locus">Lbys_2420</name>
</gene>
<dbReference type="EMBL" id="CP002305">
    <property type="protein sequence ID" value="ADQ18089.1"/>
    <property type="molecule type" value="Genomic_DNA"/>
</dbReference>
<reference key="1">
    <citation type="submission" date="2010-11" db="EMBL/GenBank/DDBJ databases">
        <title>The complete genome of Leadbetterella byssophila DSM 17132.</title>
        <authorList>
            <consortium name="US DOE Joint Genome Institute (JGI-PGF)"/>
            <person name="Lucas S."/>
            <person name="Copeland A."/>
            <person name="Lapidus A."/>
            <person name="Glavina del Rio T."/>
            <person name="Dalin E."/>
            <person name="Tice H."/>
            <person name="Bruce D."/>
            <person name="Goodwin L."/>
            <person name="Pitluck S."/>
            <person name="Kyrpides N."/>
            <person name="Mavromatis K."/>
            <person name="Ivanova N."/>
            <person name="Teshima H."/>
            <person name="Brettin T."/>
            <person name="Detter J.C."/>
            <person name="Han C."/>
            <person name="Tapia R."/>
            <person name="Land M."/>
            <person name="Hauser L."/>
            <person name="Markowitz V."/>
            <person name="Cheng J.-F."/>
            <person name="Hugenholtz P."/>
            <person name="Woyke T."/>
            <person name="Wu D."/>
            <person name="Tindall B."/>
            <person name="Pomrenke H.G."/>
            <person name="Brambilla E."/>
            <person name="Klenk H.-P."/>
            <person name="Eisen J.A."/>
        </authorList>
    </citation>
    <scope>NUCLEOTIDE SEQUENCE [LARGE SCALE GENOMIC DNA]</scope>
    <source>
        <strain>DSM 17132</strain>
    </source>
</reference>
<dbReference type="HOGENOM" id="CLU_2898681_0_0_10"/>
<name>E4RX50_LEAB4</name>
<dbReference type="AlphaFoldDB" id="E4RX50"/>
<organism evidence="1 2">
    <name type="scientific">Leadbetterella byssophila (strain DSM 17132 / JCM 16389 / KACC 11308 / NBRC 106382 / 4M15)</name>
    <dbReference type="NCBI Taxonomy" id="649349"/>
    <lineage>
        <taxon>Bacteria</taxon>
        <taxon>Pseudomonadati</taxon>
        <taxon>Bacteroidota</taxon>
        <taxon>Cytophagia</taxon>
        <taxon>Cytophagales</taxon>
        <taxon>Leadbetterellaceae</taxon>
        <taxon>Leadbetterella</taxon>
    </lineage>
</organism>
<sequence>MINDEVRKFTLQLNHSPEECMYPHCEILVLENGQEVDLKAKSIKTAIRVYLVENCEILVPSP</sequence>
<keyword evidence="2" id="KW-1185">Reference proteome</keyword>
<evidence type="ECO:0000313" key="1">
    <source>
        <dbReference type="EMBL" id="ADQ18089.1"/>
    </source>
</evidence>